<name>A0A9Q1GMR5_9CARY</name>
<organism evidence="3 4">
    <name type="scientific">Carnegiea gigantea</name>
    <dbReference type="NCBI Taxonomy" id="171969"/>
    <lineage>
        <taxon>Eukaryota</taxon>
        <taxon>Viridiplantae</taxon>
        <taxon>Streptophyta</taxon>
        <taxon>Embryophyta</taxon>
        <taxon>Tracheophyta</taxon>
        <taxon>Spermatophyta</taxon>
        <taxon>Magnoliopsida</taxon>
        <taxon>eudicotyledons</taxon>
        <taxon>Gunneridae</taxon>
        <taxon>Pentapetalae</taxon>
        <taxon>Caryophyllales</taxon>
        <taxon>Cactineae</taxon>
        <taxon>Cactaceae</taxon>
        <taxon>Cactoideae</taxon>
        <taxon>Echinocereeae</taxon>
        <taxon>Carnegiea</taxon>
    </lineage>
</organism>
<evidence type="ECO:0000313" key="4">
    <source>
        <dbReference type="Proteomes" id="UP001153076"/>
    </source>
</evidence>
<accession>A0A9Q1GMR5</accession>
<feature type="chain" id="PRO_5040375378" evidence="2">
    <location>
        <begin position="27"/>
        <end position="274"/>
    </location>
</feature>
<reference evidence="3" key="1">
    <citation type="submission" date="2022-04" db="EMBL/GenBank/DDBJ databases">
        <title>Carnegiea gigantea Genome sequencing and assembly v2.</title>
        <authorList>
            <person name="Copetti D."/>
            <person name="Sanderson M.J."/>
            <person name="Burquez A."/>
            <person name="Wojciechowski M.F."/>
        </authorList>
    </citation>
    <scope>NUCLEOTIDE SEQUENCE</scope>
    <source>
        <strain evidence="3">SGP5-SGP5p</strain>
        <tissue evidence="3">Aerial part</tissue>
    </source>
</reference>
<evidence type="ECO:0000256" key="1">
    <source>
        <dbReference type="SAM" id="Phobius"/>
    </source>
</evidence>
<keyword evidence="2" id="KW-0732">Signal</keyword>
<feature type="transmembrane region" description="Helical" evidence="1">
    <location>
        <begin position="250"/>
        <end position="271"/>
    </location>
</feature>
<sequence>MDALRSTFIWEHLLLHLHLHLQVLECNQVMSNMKSKTLRLICNMGGRLHLQTVKTINEEEYAVASGNVKRKLAKKLKIKIRKAKEFDNRMLLKRLQQLIKKFERQLLSLSPFTYGRMRVIEEDVYMTFGLLCYLDHVVFKLRSVPRQFPTLRGWTNEDIKFRAEKEFELIRRKKLIKRNITTDVLKLKLKLKIEHECQRSRGEPTLPTGVIFVDLELGISTIEVQGLNCDVQDVLKRGTMNFMHCNSTTLPAGTCFVFQPSLFLLFLFYFLHLL</sequence>
<keyword evidence="1" id="KW-0472">Membrane</keyword>
<dbReference type="Proteomes" id="UP001153076">
    <property type="component" value="Unassembled WGS sequence"/>
</dbReference>
<dbReference type="EMBL" id="JAKOGI010002740">
    <property type="protein sequence ID" value="KAJ8421403.1"/>
    <property type="molecule type" value="Genomic_DNA"/>
</dbReference>
<keyword evidence="4" id="KW-1185">Reference proteome</keyword>
<dbReference type="AlphaFoldDB" id="A0A9Q1GMR5"/>
<feature type="signal peptide" evidence="2">
    <location>
        <begin position="1"/>
        <end position="26"/>
    </location>
</feature>
<dbReference type="OrthoDB" id="1587081at2759"/>
<evidence type="ECO:0000313" key="3">
    <source>
        <dbReference type="EMBL" id="KAJ8421403.1"/>
    </source>
</evidence>
<protein>
    <submittedName>
        <fullName evidence="3">Uncharacterized protein</fullName>
    </submittedName>
</protein>
<gene>
    <name evidence="3" type="ORF">Cgig2_000438</name>
</gene>
<keyword evidence="1" id="KW-0812">Transmembrane</keyword>
<keyword evidence="1" id="KW-1133">Transmembrane helix</keyword>
<comment type="caution">
    <text evidence="3">The sequence shown here is derived from an EMBL/GenBank/DDBJ whole genome shotgun (WGS) entry which is preliminary data.</text>
</comment>
<evidence type="ECO:0000256" key="2">
    <source>
        <dbReference type="SAM" id="SignalP"/>
    </source>
</evidence>
<proteinExistence type="predicted"/>